<accession>A0AA87ZU78</accession>
<evidence type="ECO:0000259" key="4">
    <source>
        <dbReference type="Pfam" id="PF02221"/>
    </source>
</evidence>
<dbReference type="AlphaFoldDB" id="A0AA87ZU78"/>
<dbReference type="PANTHER" id="PTHR11306:SF0">
    <property type="entry name" value="PHOSPHATIDYLGLYCEROL_PHOSPHATIDYLINOSITOL TRANSFER PROTEIN"/>
    <property type="match status" value="1"/>
</dbReference>
<evidence type="ECO:0000256" key="3">
    <source>
        <dbReference type="SAM" id="SignalP"/>
    </source>
</evidence>
<feature type="chain" id="PRO_5041711772" description="MD-2-related lipid-recognition domain-containing protein" evidence="3">
    <location>
        <begin position="24"/>
        <end position="146"/>
    </location>
</feature>
<feature type="domain" description="MD-2-related lipid-recognition" evidence="4">
    <location>
        <begin position="24"/>
        <end position="86"/>
    </location>
</feature>
<dbReference type="GO" id="GO:0015918">
    <property type="term" value="P:sterol transport"/>
    <property type="evidence" value="ECO:0007669"/>
    <property type="project" value="InterPro"/>
</dbReference>
<protein>
    <recommendedName>
        <fullName evidence="4">MD-2-related lipid-recognition domain-containing protein</fullName>
    </recommendedName>
</protein>
<keyword evidence="1" id="KW-0813">Transport</keyword>
<evidence type="ECO:0000313" key="5">
    <source>
        <dbReference type="EMBL" id="GMN39590.1"/>
    </source>
</evidence>
<dbReference type="PANTHER" id="PTHR11306">
    <property type="entry name" value="NIEMANN PICK TYPE C2 PROTEIN NPC2-RELATED"/>
    <property type="match status" value="1"/>
</dbReference>
<keyword evidence="2 3" id="KW-0732">Signal</keyword>
<dbReference type="InterPro" id="IPR039670">
    <property type="entry name" value="NPC2-like"/>
</dbReference>
<gene>
    <name evidence="5" type="ORF">TIFTF001_008828</name>
</gene>
<proteinExistence type="predicted"/>
<dbReference type="Pfam" id="PF02221">
    <property type="entry name" value="E1_DerP2_DerF2"/>
    <property type="match status" value="1"/>
</dbReference>
<feature type="signal peptide" evidence="3">
    <location>
        <begin position="1"/>
        <end position="23"/>
    </location>
</feature>
<keyword evidence="6" id="KW-1185">Reference proteome</keyword>
<organism evidence="5 6">
    <name type="scientific">Ficus carica</name>
    <name type="common">Common fig</name>
    <dbReference type="NCBI Taxonomy" id="3494"/>
    <lineage>
        <taxon>Eukaryota</taxon>
        <taxon>Viridiplantae</taxon>
        <taxon>Streptophyta</taxon>
        <taxon>Embryophyta</taxon>
        <taxon>Tracheophyta</taxon>
        <taxon>Spermatophyta</taxon>
        <taxon>Magnoliopsida</taxon>
        <taxon>eudicotyledons</taxon>
        <taxon>Gunneridae</taxon>
        <taxon>Pentapetalae</taxon>
        <taxon>rosids</taxon>
        <taxon>fabids</taxon>
        <taxon>Rosales</taxon>
        <taxon>Moraceae</taxon>
        <taxon>Ficeae</taxon>
        <taxon>Ficus</taxon>
    </lineage>
</organism>
<dbReference type="EMBL" id="BTGU01000009">
    <property type="protein sequence ID" value="GMN39590.1"/>
    <property type="molecule type" value="Genomic_DNA"/>
</dbReference>
<reference evidence="5" key="1">
    <citation type="submission" date="2023-07" db="EMBL/GenBank/DDBJ databases">
        <title>draft genome sequence of fig (Ficus carica).</title>
        <authorList>
            <person name="Takahashi T."/>
            <person name="Nishimura K."/>
        </authorList>
    </citation>
    <scope>NUCLEOTIDE SEQUENCE</scope>
</reference>
<dbReference type="Proteomes" id="UP001187192">
    <property type="component" value="Unassembled WGS sequence"/>
</dbReference>
<evidence type="ECO:0000313" key="6">
    <source>
        <dbReference type="Proteomes" id="UP001187192"/>
    </source>
</evidence>
<sequence>MASMKLIAVLMVSLCLIAPLTHATDVTYCTRKGYAVKVHGVEINPNPVIRGEEAKFSISATTVPSAVSRLGMHFAFQLPTLTAPTLSSATSRPPLAVLVSYTSDSSCFLLLTFQSYTNNKAPPSIRKSRATNCVWNSQSAPSASVQ</sequence>
<dbReference type="GO" id="GO:0032934">
    <property type="term" value="F:sterol binding"/>
    <property type="evidence" value="ECO:0007669"/>
    <property type="project" value="InterPro"/>
</dbReference>
<evidence type="ECO:0000256" key="2">
    <source>
        <dbReference type="ARBA" id="ARBA00022729"/>
    </source>
</evidence>
<comment type="caution">
    <text evidence="5">The sequence shown here is derived from an EMBL/GenBank/DDBJ whole genome shotgun (WGS) entry which is preliminary data.</text>
</comment>
<evidence type="ECO:0000256" key="1">
    <source>
        <dbReference type="ARBA" id="ARBA00022448"/>
    </source>
</evidence>
<dbReference type="InterPro" id="IPR003172">
    <property type="entry name" value="ML_dom"/>
</dbReference>
<name>A0AA87ZU78_FICCA</name>